<dbReference type="InterPro" id="IPR006748">
    <property type="entry name" value="NH2Glyco/OHUrea_AB-resist_kin"/>
</dbReference>
<organism evidence="1 2">
    <name type="scientific">Micromonospora chokoriensis</name>
    <dbReference type="NCBI Taxonomy" id="356851"/>
    <lineage>
        <taxon>Bacteria</taxon>
        <taxon>Bacillati</taxon>
        <taxon>Actinomycetota</taxon>
        <taxon>Actinomycetes</taxon>
        <taxon>Micromonosporales</taxon>
        <taxon>Micromonosporaceae</taxon>
        <taxon>Micromonospora</taxon>
    </lineage>
</organism>
<dbReference type="AlphaFoldDB" id="A0A1C4XB42"/>
<dbReference type="Pfam" id="PF04655">
    <property type="entry name" value="APH_6_hur"/>
    <property type="match status" value="1"/>
</dbReference>
<keyword evidence="2" id="KW-1185">Reference proteome</keyword>
<evidence type="ECO:0000313" key="1">
    <source>
        <dbReference type="EMBL" id="SCF05564.1"/>
    </source>
</evidence>
<dbReference type="GO" id="GO:0019748">
    <property type="term" value="P:secondary metabolic process"/>
    <property type="evidence" value="ECO:0007669"/>
    <property type="project" value="InterPro"/>
</dbReference>
<dbReference type="Proteomes" id="UP000198224">
    <property type="component" value="Chromosome I"/>
</dbReference>
<evidence type="ECO:0000313" key="2">
    <source>
        <dbReference type="Proteomes" id="UP000198224"/>
    </source>
</evidence>
<accession>A0A1C4XB42</accession>
<name>A0A1C4XB42_9ACTN</name>
<protein>
    <submittedName>
        <fullName evidence="1">Streptomycin 6-kinase</fullName>
    </submittedName>
</protein>
<dbReference type="EMBL" id="LT607409">
    <property type="protein sequence ID" value="SCF05564.1"/>
    <property type="molecule type" value="Genomic_DNA"/>
</dbReference>
<dbReference type="RefSeq" id="WP_088988761.1">
    <property type="nucleotide sequence ID" value="NZ_LT607409.1"/>
</dbReference>
<gene>
    <name evidence="1" type="ORF">GA0070612_3381</name>
</gene>
<dbReference type="SUPFAM" id="SSF56112">
    <property type="entry name" value="Protein kinase-like (PK-like)"/>
    <property type="match status" value="1"/>
</dbReference>
<dbReference type="Gene3D" id="3.90.1200.10">
    <property type="match status" value="1"/>
</dbReference>
<sequence length="279" mass="29981">MSLDLDAIANRLEPRFGRAAHRWVGTLRQRLDDLVEQWGLTLGDPLKSGNSSVVFRCVGPLGDGVLKLSPDSYAVREEVDMLRQFASSGRVPAVRESAKGAVLLEAIHPGTLVEKMPQPPSPREYATFLTDLHGAGDPAAAPRQLADWIDVLFNSATRRGADLSGSKRLRDDLFAVPTDTVLLHGDLHLGNVLSGGGRGLVAIDPMACAGDPCFDAVDYVLEGLDRAEMVRRRDELASAAGIDVGRLDAWCRVTAPIGATYVSNPVHSTELAAFGRGEY</sequence>
<keyword evidence="1" id="KW-0808">Transferase</keyword>
<proteinExistence type="predicted"/>
<dbReference type="InterPro" id="IPR011009">
    <property type="entry name" value="Kinase-like_dom_sf"/>
</dbReference>
<dbReference type="GO" id="GO:0016301">
    <property type="term" value="F:kinase activity"/>
    <property type="evidence" value="ECO:0007669"/>
    <property type="project" value="UniProtKB-KW"/>
</dbReference>
<reference evidence="2" key="1">
    <citation type="submission" date="2016-06" db="EMBL/GenBank/DDBJ databases">
        <authorList>
            <person name="Varghese N."/>
            <person name="Submissions Spin"/>
        </authorList>
    </citation>
    <scope>NUCLEOTIDE SEQUENCE [LARGE SCALE GENOMIC DNA]</scope>
    <source>
        <strain evidence="2">DSM 45160</strain>
    </source>
</reference>
<dbReference type="GO" id="GO:0016773">
    <property type="term" value="F:phosphotransferase activity, alcohol group as acceptor"/>
    <property type="evidence" value="ECO:0007669"/>
    <property type="project" value="InterPro"/>
</dbReference>
<keyword evidence="1" id="KW-0418">Kinase</keyword>